<dbReference type="PANTHER" id="PTHR42929">
    <property type="entry name" value="INNER MEMBRANE ABC TRANSPORTER PERMEASE PROTEIN YDCU-RELATED-RELATED"/>
    <property type="match status" value="1"/>
</dbReference>
<feature type="transmembrane region" description="Helical" evidence="8">
    <location>
        <begin position="92"/>
        <end position="115"/>
    </location>
</feature>
<feature type="transmembrane region" description="Helical" evidence="8">
    <location>
        <begin position="187"/>
        <end position="208"/>
    </location>
</feature>
<name>A0A9D9E678_9LACO</name>
<dbReference type="PROSITE" id="PS50928">
    <property type="entry name" value="ABC_TM1"/>
    <property type="match status" value="1"/>
</dbReference>
<dbReference type="SUPFAM" id="SSF161098">
    <property type="entry name" value="MetI-like"/>
    <property type="match status" value="1"/>
</dbReference>
<dbReference type="Proteomes" id="UP000823614">
    <property type="component" value="Unassembled WGS sequence"/>
</dbReference>
<keyword evidence="7 8" id="KW-0472">Membrane</keyword>
<keyword evidence="6 8" id="KW-1133">Transmembrane helix</keyword>
<evidence type="ECO:0000256" key="4">
    <source>
        <dbReference type="ARBA" id="ARBA00022475"/>
    </source>
</evidence>
<feature type="transmembrane region" description="Helical" evidence="8">
    <location>
        <begin position="143"/>
        <end position="166"/>
    </location>
</feature>
<feature type="transmembrane region" description="Helical" evidence="8">
    <location>
        <begin position="7"/>
        <end position="36"/>
    </location>
</feature>
<feature type="domain" description="ABC transmembrane type-1" evidence="9">
    <location>
        <begin position="57"/>
        <end position="263"/>
    </location>
</feature>
<dbReference type="Gene3D" id="1.10.3720.10">
    <property type="entry name" value="MetI-like"/>
    <property type="match status" value="1"/>
</dbReference>
<evidence type="ECO:0000256" key="6">
    <source>
        <dbReference type="ARBA" id="ARBA00022989"/>
    </source>
</evidence>
<comment type="subcellular location">
    <subcellularLocation>
        <location evidence="1 8">Cell membrane</location>
        <topology evidence="1 8">Multi-pass membrane protein</topology>
    </subcellularLocation>
</comment>
<dbReference type="AlphaFoldDB" id="A0A9D9E678"/>
<proteinExistence type="inferred from homology"/>
<evidence type="ECO:0000259" key="9">
    <source>
        <dbReference type="PROSITE" id="PS50928"/>
    </source>
</evidence>
<gene>
    <name evidence="10" type="ORF">IAA89_05855</name>
</gene>
<evidence type="ECO:0000256" key="2">
    <source>
        <dbReference type="ARBA" id="ARBA00007069"/>
    </source>
</evidence>
<reference evidence="10" key="1">
    <citation type="submission" date="2020-10" db="EMBL/GenBank/DDBJ databases">
        <authorList>
            <person name="Gilroy R."/>
        </authorList>
    </citation>
    <scope>NUCLEOTIDE SEQUENCE</scope>
    <source>
        <strain evidence="10">C6-149</strain>
    </source>
</reference>
<comment type="caution">
    <text evidence="10">The sequence shown here is derived from an EMBL/GenBank/DDBJ whole genome shotgun (WGS) entry which is preliminary data.</text>
</comment>
<sequence>MIVKKRTLLLCTVPTVFSILFIIFYPLFSIILPTLSHNYEFRGYIDFINNGYDINIILRTLLISFITTLITLMLGFPISLWIARRKTSIKKLLMLLVLFPMLTNAVVRNFSWIIILGKNGLINKLLMDFHVIDHPLNLLYTNFSIIIGLIYLFLPIMIISLVGIIGELNFEIEDAAYILGANRFKTLFKVIIPQLSTGILTGCVLVFAGSMTAYTTPEILGGNQHLVLSTLIYQQATTLGNWNNATIISAILIFLSIVSTTLMKLIMNQIDRRKTA</sequence>
<comment type="similarity">
    <text evidence="2">Belongs to the binding-protein-dependent transport system permease family. CysTW subfamily.</text>
</comment>
<evidence type="ECO:0000256" key="5">
    <source>
        <dbReference type="ARBA" id="ARBA00022692"/>
    </source>
</evidence>
<dbReference type="InterPro" id="IPR035906">
    <property type="entry name" value="MetI-like_sf"/>
</dbReference>
<evidence type="ECO:0000313" key="11">
    <source>
        <dbReference type="Proteomes" id="UP000823614"/>
    </source>
</evidence>
<reference evidence="10" key="2">
    <citation type="journal article" date="2021" name="PeerJ">
        <title>Extensive microbial diversity within the chicken gut microbiome revealed by metagenomics and culture.</title>
        <authorList>
            <person name="Gilroy R."/>
            <person name="Ravi A."/>
            <person name="Getino M."/>
            <person name="Pursley I."/>
            <person name="Horton D.L."/>
            <person name="Alikhan N.F."/>
            <person name="Baker D."/>
            <person name="Gharbi K."/>
            <person name="Hall N."/>
            <person name="Watson M."/>
            <person name="Adriaenssens E.M."/>
            <person name="Foster-Nyarko E."/>
            <person name="Jarju S."/>
            <person name="Secka A."/>
            <person name="Antonio M."/>
            <person name="Oren A."/>
            <person name="Chaudhuri R.R."/>
            <person name="La Ragione R."/>
            <person name="Hildebrand F."/>
            <person name="Pallen M.J."/>
        </authorList>
    </citation>
    <scope>NUCLEOTIDE SEQUENCE</scope>
    <source>
        <strain evidence="10">C6-149</strain>
    </source>
</reference>
<evidence type="ECO:0000256" key="3">
    <source>
        <dbReference type="ARBA" id="ARBA00022448"/>
    </source>
</evidence>
<evidence type="ECO:0000256" key="1">
    <source>
        <dbReference type="ARBA" id="ARBA00004651"/>
    </source>
</evidence>
<dbReference type="PANTHER" id="PTHR42929:SF5">
    <property type="entry name" value="ABC TRANSPORTER PERMEASE PROTEIN"/>
    <property type="match status" value="1"/>
</dbReference>
<dbReference type="Pfam" id="PF00528">
    <property type="entry name" value="BPD_transp_1"/>
    <property type="match status" value="1"/>
</dbReference>
<keyword evidence="5 8" id="KW-0812">Transmembrane</keyword>
<protein>
    <submittedName>
        <fullName evidence="10">ABC transporter permease</fullName>
    </submittedName>
</protein>
<organism evidence="10 11">
    <name type="scientific">Candidatus Gallilactobacillus intestinavium</name>
    <dbReference type="NCBI Taxonomy" id="2840838"/>
    <lineage>
        <taxon>Bacteria</taxon>
        <taxon>Bacillati</taxon>
        <taxon>Bacillota</taxon>
        <taxon>Bacilli</taxon>
        <taxon>Lactobacillales</taxon>
        <taxon>Lactobacillaceae</taxon>
        <taxon>Lactobacillaceae incertae sedis</taxon>
        <taxon>Candidatus Gallilactobacillus</taxon>
    </lineage>
</organism>
<dbReference type="GO" id="GO:0005886">
    <property type="term" value="C:plasma membrane"/>
    <property type="evidence" value="ECO:0007669"/>
    <property type="project" value="UniProtKB-SubCell"/>
</dbReference>
<evidence type="ECO:0000256" key="7">
    <source>
        <dbReference type="ARBA" id="ARBA00023136"/>
    </source>
</evidence>
<feature type="transmembrane region" description="Helical" evidence="8">
    <location>
        <begin position="56"/>
        <end position="80"/>
    </location>
</feature>
<accession>A0A9D9E678</accession>
<keyword evidence="4" id="KW-1003">Cell membrane</keyword>
<dbReference type="EMBL" id="JADIMP010000095">
    <property type="protein sequence ID" value="MBO8441936.1"/>
    <property type="molecule type" value="Genomic_DNA"/>
</dbReference>
<keyword evidence="3 8" id="KW-0813">Transport</keyword>
<evidence type="ECO:0000313" key="10">
    <source>
        <dbReference type="EMBL" id="MBO8441936.1"/>
    </source>
</evidence>
<feature type="transmembrane region" description="Helical" evidence="8">
    <location>
        <begin position="247"/>
        <end position="267"/>
    </location>
</feature>
<dbReference type="GO" id="GO:0055085">
    <property type="term" value="P:transmembrane transport"/>
    <property type="evidence" value="ECO:0007669"/>
    <property type="project" value="InterPro"/>
</dbReference>
<evidence type="ECO:0000256" key="8">
    <source>
        <dbReference type="RuleBase" id="RU363032"/>
    </source>
</evidence>
<dbReference type="CDD" id="cd06261">
    <property type="entry name" value="TM_PBP2"/>
    <property type="match status" value="1"/>
</dbReference>
<dbReference type="InterPro" id="IPR000515">
    <property type="entry name" value="MetI-like"/>
</dbReference>